<feature type="domain" description="Creatinase N-terminal" evidence="2">
    <location>
        <begin position="5"/>
        <end position="132"/>
    </location>
</feature>
<dbReference type="InterPro" id="IPR000994">
    <property type="entry name" value="Pept_M24"/>
</dbReference>
<protein>
    <submittedName>
        <fullName evidence="3">Xaa-Pro peptidase family protein</fullName>
    </submittedName>
</protein>
<comment type="caution">
    <text evidence="3">The sequence shown here is derived from an EMBL/GenBank/DDBJ whole genome shotgun (WGS) entry which is preliminary data.</text>
</comment>
<dbReference type="Gene3D" id="3.90.230.10">
    <property type="entry name" value="Creatinase/methionine aminopeptidase superfamily"/>
    <property type="match status" value="1"/>
</dbReference>
<dbReference type="Proteomes" id="UP001597231">
    <property type="component" value="Unassembled WGS sequence"/>
</dbReference>
<dbReference type="PANTHER" id="PTHR46112">
    <property type="entry name" value="AMINOPEPTIDASE"/>
    <property type="match status" value="1"/>
</dbReference>
<dbReference type="InterPro" id="IPR036005">
    <property type="entry name" value="Creatinase/aminopeptidase-like"/>
</dbReference>
<name>A0ABW3U1U7_9BACL</name>
<dbReference type="InterPro" id="IPR029149">
    <property type="entry name" value="Creatin/AminoP/Spt16_N"/>
</dbReference>
<evidence type="ECO:0000313" key="3">
    <source>
        <dbReference type="EMBL" id="MFD1205587.1"/>
    </source>
</evidence>
<dbReference type="Pfam" id="PF01321">
    <property type="entry name" value="Creatinase_N"/>
    <property type="match status" value="1"/>
</dbReference>
<sequence length="363" mass="41495">MNNKRLRKLLAKMNEMKLDRLVLVSKENLSYLFHFTFDTGKRISACTINSQGDIRFFVNSIFSEGVAEDFPFHVTFYRDGDYPIDLILQQIPLHERVGIDENLVSSAMYYIIQNRKDLTLSISDCVERLREIKDENEINALSQSARIADAVMLQTVQLQTYPTTEEKIAQMVVSFFDNYEVDEVSFTPIVASGVNTVNPHHKAGNTMILPNEPLLVDIGAKFNGYCSDMTRMFARSEIFSAYSTLYSRLLEAQQIALDIIRPGIELKEIDRSIRNYLKRYNLEQYFIHGTGHGIGIEAYELPYIHHNNTEIVKEGMVVTVGPGLYLQGNYGLRIEDVVLVTKTGSECLNKLPKELLILEEERV</sequence>
<dbReference type="RefSeq" id="WP_336823751.1">
    <property type="nucleotide sequence ID" value="NZ_JBHTLT010000048.1"/>
</dbReference>
<dbReference type="InterPro" id="IPR050659">
    <property type="entry name" value="Peptidase_M24B"/>
</dbReference>
<evidence type="ECO:0000313" key="4">
    <source>
        <dbReference type="Proteomes" id="UP001597231"/>
    </source>
</evidence>
<dbReference type="PANTHER" id="PTHR46112:SF3">
    <property type="entry name" value="AMINOPEPTIDASE YPDF"/>
    <property type="match status" value="1"/>
</dbReference>
<dbReference type="SUPFAM" id="SSF53092">
    <property type="entry name" value="Creatinase/prolidase N-terminal domain"/>
    <property type="match status" value="1"/>
</dbReference>
<evidence type="ECO:0000259" key="2">
    <source>
        <dbReference type="Pfam" id="PF01321"/>
    </source>
</evidence>
<evidence type="ECO:0000259" key="1">
    <source>
        <dbReference type="Pfam" id="PF00557"/>
    </source>
</evidence>
<keyword evidence="4" id="KW-1185">Reference proteome</keyword>
<proteinExistence type="predicted"/>
<feature type="domain" description="Peptidase M24" evidence="1">
    <location>
        <begin position="141"/>
        <end position="342"/>
    </location>
</feature>
<reference evidence="4" key="1">
    <citation type="journal article" date="2019" name="Int. J. Syst. Evol. Microbiol.">
        <title>The Global Catalogue of Microorganisms (GCM) 10K type strain sequencing project: providing services to taxonomists for standard genome sequencing and annotation.</title>
        <authorList>
            <consortium name="The Broad Institute Genomics Platform"/>
            <consortium name="The Broad Institute Genome Sequencing Center for Infectious Disease"/>
            <person name="Wu L."/>
            <person name="Ma J."/>
        </authorList>
    </citation>
    <scope>NUCLEOTIDE SEQUENCE [LARGE SCALE GENOMIC DNA]</scope>
    <source>
        <strain evidence="4">CCUG 53915</strain>
    </source>
</reference>
<dbReference type="Pfam" id="PF00557">
    <property type="entry name" value="Peptidase_M24"/>
    <property type="match status" value="1"/>
</dbReference>
<dbReference type="Gene3D" id="3.40.350.10">
    <property type="entry name" value="Creatinase/prolidase N-terminal domain"/>
    <property type="match status" value="1"/>
</dbReference>
<accession>A0ABW3U1U7</accession>
<dbReference type="InterPro" id="IPR000587">
    <property type="entry name" value="Creatinase_N"/>
</dbReference>
<gene>
    <name evidence="3" type="ORF">ACFQ38_10795</name>
</gene>
<dbReference type="SUPFAM" id="SSF55920">
    <property type="entry name" value="Creatinase/aminopeptidase"/>
    <property type="match status" value="1"/>
</dbReference>
<dbReference type="EMBL" id="JBHTLT010000048">
    <property type="protein sequence ID" value="MFD1205587.1"/>
    <property type="molecule type" value="Genomic_DNA"/>
</dbReference>
<organism evidence="3 4">
    <name type="scientific">Sporosarcina contaminans</name>
    <dbReference type="NCBI Taxonomy" id="633403"/>
    <lineage>
        <taxon>Bacteria</taxon>
        <taxon>Bacillati</taxon>
        <taxon>Bacillota</taxon>
        <taxon>Bacilli</taxon>
        <taxon>Bacillales</taxon>
        <taxon>Caryophanaceae</taxon>
        <taxon>Sporosarcina</taxon>
    </lineage>
</organism>